<dbReference type="PROSITE" id="PS00678">
    <property type="entry name" value="WD_REPEATS_1"/>
    <property type="match status" value="4"/>
</dbReference>
<dbReference type="GO" id="GO:0005524">
    <property type="term" value="F:ATP binding"/>
    <property type="evidence" value="ECO:0007669"/>
    <property type="project" value="InterPro"/>
</dbReference>
<evidence type="ECO:0000256" key="3">
    <source>
        <dbReference type="PROSITE-ProRule" id="PRU00221"/>
    </source>
</evidence>
<evidence type="ECO:0000313" key="7">
    <source>
        <dbReference type="Proteomes" id="UP000032452"/>
    </source>
</evidence>
<feature type="repeat" description="WD" evidence="3">
    <location>
        <begin position="591"/>
        <end position="623"/>
    </location>
</feature>
<dbReference type="PATRIC" id="fig|1618023.3.peg.2408"/>
<feature type="transmembrane region" description="Helical" evidence="4">
    <location>
        <begin position="322"/>
        <end position="346"/>
    </location>
</feature>
<dbReference type="InterPro" id="IPR001680">
    <property type="entry name" value="WD40_rpt"/>
</dbReference>
<dbReference type="AlphaFoldDB" id="A0A0D8ZWI2"/>
<comment type="caution">
    <text evidence="6">The sequence shown here is derived from an EMBL/GenBank/DDBJ whole genome shotgun (WGS) entry which is preliminary data.</text>
</comment>
<keyword evidence="1 3" id="KW-0853">WD repeat</keyword>
<dbReference type="PANTHER" id="PTHR22847">
    <property type="entry name" value="WD40 REPEAT PROTEIN"/>
    <property type="match status" value="1"/>
</dbReference>
<organism evidence="6 7">
    <name type="scientific">Aliterella atlantica CENA595</name>
    <dbReference type="NCBI Taxonomy" id="1618023"/>
    <lineage>
        <taxon>Bacteria</taxon>
        <taxon>Bacillati</taxon>
        <taxon>Cyanobacteriota</taxon>
        <taxon>Cyanophyceae</taxon>
        <taxon>Chroococcidiopsidales</taxon>
        <taxon>Aliterellaceae</taxon>
        <taxon>Aliterella</taxon>
    </lineage>
</organism>
<dbReference type="Gene3D" id="3.30.200.20">
    <property type="entry name" value="Phosphorylase Kinase, domain 1"/>
    <property type="match status" value="1"/>
</dbReference>
<dbReference type="Gene3D" id="2.130.10.10">
    <property type="entry name" value="YVTN repeat-like/Quinoprotein amine dehydrogenase"/>
    <property type="match status" value="2"/>
</dbReference>
<dbReference type="PROSITE" id="PS50294">
    <property type="entry name" value="WD_REPEATS_REGION"/>
    <property type="match status" value="6"/>
</dbReference>
<name>A0A0D8ZWI2_9CYAN</name>
<dbReference type="Proteomes" id="UP000032452">
    <property type="component" value="Unassembled WGS sequence"/>
</dbReference>
<dbReference type="PRINTS" id="PR00320">
    <property type="entry name" value="GPROTEINBRPT"/>
</dbReference>
<dbReference type="InterPro" id="IPR019775">
    <property type="entry name" value="WD40_repeat_CS"/>
</dbReference>
<keyword evidence="7" id="KW-1185">Reference proteome</keyword>
<dbReference type="InterPro" id="IPR036322">
    <property type="entry name" value="WD40_repeat_dom_sf"/>
</dbReference>
<dbReference type="InterPro" id="IPR020472">
    <property type="entry name" value="WD40_PAC1"/>
</dbReference>
<keyword evidence="4" id="KW-1133">Transmembrane helix</keyword>
<evidence type="ECO:0000259" key="5">
    <source>
        <dbReference type="PROSITE" id="PS50011"/>
    </source>
</evidence>
<dbReference type="GO" id="GO:0004672">
    <property type="term" value="F:protein kinase activity"/>
    <property type="evidence" value="ECO:0007669"/>
    <property type="project" value="InterPro"/>
</dbReference>
<evidence type="ECO:0000256" key="2">
    <source>
        <dbReference type="ARBA" id="ARBA00022737"/>
    </source>
</evidence>
<protein>
    <recommendedName>
        <fullName evidence="5">Protein kinase domain-containing protein</fullName>
    </recommendedName>
</protein>
<dbReference type="InterPro" id="IPR000719">
    <property type="entry name" value="Prot_kinase_dom"/>
</dbReference>
<dbReference type="CDD" id="cd14014">
    <property type="entry name" value="STKc_PknB_like"/>
    <property type="match status" value="1"/>
</dbReference>
<dbReference type="Gene3D" id="1.10.510.10">
    <property type="entry name" value="Transferase(Phosphotransferase) domain 1"/>
    <property type="match status" value="1"/>
</dbReference>
<dbReference type="RefSeq" id="WP_045053802.1">
    <property type="nucleotide sequence ID" value="NZ_JYON01000004.1"/>
</dbReference>
<reference evidence="6 7" key="1">
    <citation type="submission" date="2015-02" db="EMBL/GenBank/DDBJ databases">
        <title>Draft genome of a novel marine cyanobacterium (Chroococcales) isolated from South Atlantic Ocean.</title>
        <authorList>
            <person name="Rigonato J."/>
            <person name="Alvarenga D.O."/>
            <person name="Branco L.H."/>
            <person name="Varani A.M."/>
            <person name="Brandini F.P."/>
            <person name="Fiore M.F."/>
        </authorList>
    </citation>
    <scope>NUCLEOTIDE SEQUENCE [LARGE SCALE GENOMIC DNA]</scope>
    <source>
        <strain evidence="6 7">CENA595</strain>
    </source>
</reference>
<dbReference type="Pfam" id="PF00069">
    <property type="entry name" value="Pkinase"/>
    <property type="match status" value="1"/>
</dbReference>
<dbReference type="PROSITE" id="PS50011">
    <property type="entry name" value="PROTEIN_KINASE_DOM"/>
    <property type="match status" value="1"/>
</dbReference>
<dbReference type="SMART" id="SM00320">
    <property type="entry name" value="WD40"/>
    <property type="match status" value="7"/>
</dbReference>
<dbReference type="InterPro" id="IPR015943">
    <property type="entry name" value="WD40/YVTN_repeat-like_dom_sf"/>
</dbReference>
<dbReference type="EMBL" id="JYON01000004">
    <property type="protein sequence ID" value="KJH72732.1"/>
    <property type="molecule type" value="Genomic_DNA"/>
</dbReference>
<feature type="repeat" description="WD" evidence="3">
    <location>
        <begin position="379"/>
        <end position="420"/>
    </location>
</feature>
<evidence type="ECO:0000313" key="6">
    <source>
        <dbReference type="EMBL" id="KJH72732.1"/>
    </source>
</evidence>
<dbReference type="Pfam" id="PF00400">
    <property type="entry name" value="WD40"/>
    <property type="match status" value="6"/>
</dbReference>
<dbReference type="OrthoDB" id="447211at2"/>
<feature type="repeat" description="WD" evidence="3">
    <location>
        <begin position="632"/>
        <end position="667"/>
    </location>
</feature>
<dbReference type="STRING" id="1618023.UH38_06255"/>
<dbReference type="SUPFAM" id="SSF56112">
    <property type="entry name" value="Protein kinase-like (PK-like)"/>
    <property type="match status" value="1"/>
</dbReference>
<gene>
    <name evidence="6" type="ORF">UH38_06255</name>
</gene>
<accession>A0A0D8ZWI2</accession>
<proteinExistence type="predicted"/>
<feature type="repeat" description="WD" evidence="3">
    <location>
        <begin position="465"/>
        <end position="506"/>
    </location>
</feature>
<sequence length="667" mass="73979">MLGKILNQRYQIGQILSAGGFCQTYLAEDIILSDRPTCIIKHLLPTTSNYSKSLPNLQHLFTREVEALEKLGDYDRVPRLLDRFEEDGEFYLVQELIVGHSLSMEIYPGCRWMERQVIQLLQEVLEILEVIHSHGLIHRDLKPSNLIRRDSDDQLVLIDFGAVKQAWTQVVTDRERTYNVFATGIGATIAIGTPGYMPAEQERGIPRPSSDIYALGTIALYALTGLSPTDLREDSDTGEILWQQHSVVSNELAIVLDKMVRYHFKDRYQSASEALQALQPLIARHISPIEKLEPAIAVRHNNKLVQPKLERNTAKNSYAHRFTLSLGLTVGVTSVLALIATTYYLLQMPAVSLKAEKSLASAVAIKKNALKDVSLVRTLQGHADVVWSVAPSFDSQTIVSSSGDKTIKVWNLLTGDLLRTISGNTDYVLDVALAAGDRTLVSSSYATDNAIHTWNLPTGELRSSVFKDAGRVWSVALSSDNQTLASSNEDGTIKVWDLPTGQLRYNLVGHQGKVWSVAISHNGQMLASTSSDKTIKLWDLRSRELLHTFTGHLDRVRTVAFSPDGQTLVSGSWDKTIKVWDLPNKKLLHTLTGHSGYINSVAVSPDGQTIASASDDRTIKLWNRDGRLLRTLTGHLDNVNSVKFNPDGTMLISGSGDKTVKVWRLDS</sequence>
<dbReference type="InterPro" id="IPR011009">
    <property type="entry name" value="Kinase-like_dom_sf"/>
</dbReference>
<feature type="repeat" description="WD" evidence="3">
    <location>
        <begin position="507"/>
        <end position="548"/>
    </location>
</feature>
<keyword evidence="2" id="KW-0677">Repeat</keyword>
<feature type="repeat" description="WD" evidence="3">
    <location>
        <begin position="549"/>
        <end position="590"/>
    </location>
</feature>
<dbReference type="SUPFAM" id="SSF50978">
    <property type="entry name" value="WD40 repeat-like"/>
    <property type="match status" value="1"/>
</dbReference>
<dbReference type="PROSITE" id="PS50082">
    <property type="entry name" value="WD_REPEATS_2"/>
    <property type="match status" value="6"/>
</dbReference>
<keyword evidence="4" id="KW-0812">Transmembrane</keyword>
<evidence type="ECO:0000256" key="4">
    <source>
        <dbReference type="SAM" id="Phobius"/>
    </source>
</evidence>
<evidence type="ECO:0000256" key="1">
    <source>
        <dbReference type="ARBA" id="ARBA00022574"/>
    </source>
</evidence>
<dbReference type="PANTHER" id="PTHR22847:SF637">
    <property type="entry name" value="WD REPEAT DOMAIN 5B"/>
    <property type="match status" value="1"/>
</dbReference>
<dbReference type="SMART" id="SM00220">
    <property type="entry name" value="S_TKc"/>
    <property type="match status" value="1"/>
</dbReference>
<dbReference type="CDD" id="cd00200">
    <property type="entry name" value="WD40"/>
    <property type="match status" value="1"/>
</dbReference>
<feature type="domain" description="Protein kinase" evidence="5">
    <location>
        <begin position="10"/>
        <end position="282"/>
    </location>
</feature>
<keyword evidence="4" id="KW-0472">Membrane</keyword>